<dbReference type="InterPro" id="IPR036188">
    <property type="entry name" value="FAD/NAD-bd_sf"/>
</dbReference>
<dbReference type="EMBL" id="CP026952">
    <property type="protein sequence ID" value="AWB93167.1"/>
    <property type="molecule type" value="Genomic_DNA"/>
</dbReference>
<evidence type="ECO:0000256" key="1">
    <source>
        <dbReference type="ARBA" id="ARBA00001974"/>
    </source>
</evidence>
<dbReference type="InterPro" id="IPR028202">
    <property type="entry name" value="Reductase_C"/>
</dbReference>
<sequence length="406" mass="43694">MNVDNIVVIGGGQAAAVAIRTLRRRGYDGAIVLVCEEPVRPYQRPPLSKEYLTHGDEEGLFLLPEDWTDAQRVEVRTGVRASKISADDRAVLLEDGTILPADRILIATGGTPRRLHDAEGERIVHLRTKADADALRSRLQPGTRLIVVGAGFIGAEIASSARALGAHVTILEAGPAPLQRVLGTRLGQACAQMHHDAGVDLRLDFQVTGLEEDGDEVVVSSPEGRLVADVVVVGIGIVPNVDVAVSSGIAVDNGIVVDEHCRTSMPHVYAAGDVANHFHPLYGEHIRVEHFDNASKQASAAANNMIGRETVYADPHWFWSDQYGANLQFVGHADVDGAEPILRGTPGDETWGAFFLDEHQRLTAAFAVNGAEDIMVARELIAAQVPVDPRVLTDQTAPLMDLLEQM</sequence>
<dbReference type="GO" id="GO:0016651">
    <property type="term" value="F:oxidoreductase activity, acting on NAD(P)H"/>
    <property type="evidence" value="ECO:0007669"/>
    <property type="project" value="TreeGrafter"/>
</dbReference>
<keyword evidence="6" id="KW-1185">Reference proteome</keyword>
<dbReference type="GO" id="GO:0005737">
    <property type="term" value="C:cytoplasm"/>
    <property type="evidence" value="ECO:0007669"/>
    <property type="project" value="TreeGrafter"/>
</dbReference>
<dbReference type="InterPro" id="IPR050446">
    <property type="entry name" value="FAD-oxidoreductase/Apoptosis"/>
</dbReference>
<dbReference type="PRINTS" id="PR00368">
    <property type="entry name" value="FADPNR"/>
</dbReference>
<evidence type="ECO:0000313" key="6">
    <source>
        <dbReference type="Proteomes" id="UP000244384"/>
    </source>
</evidence>
<reference evidence="6" key="1">
    <citation type="submission" date="2018-01" db="EMBL/GenBank/DDBJ databases">
        <authorList>
            <person name="Li J."/>
        </authorList>
    </citation>
    <scope>NUCLEOTIDE SEQUENCE [LARGE SCALE GENOMIC DNA]</scope>
    <source>
        <strain evidence="6">592</strain>
    </source>
</reference>
<dbReference type="KEGG" id="aez:C3E78_13680"/>
<keyword evidence="3" id="KW-0274">FAD</keyword>
<proteinExistence type="predicted"/>
<comment type="cofactor">
    <cofactor evidence="1">
        <name>FAD</name>
        <dbReference type="ChEBI" id="CHEBI:57692"/>
    </cofactor>
</comment>
<dbReference type="Gene3D" id="3.50.50.60">
    <property type="entry name" value="FAD/NAD(P)-binding domain"/>
    <property type="match status" value="2"/>
</dbReference>
<dbReference type="AlphaFoldDB" id="A0A2S0WPB9"/>
<keyword evidence="2" id="KW-0285">Flavoprotein</keyword>
<organism evidence="5 6">
    <name type="scientific">Aeromicrobium chenweiae</name>
    <dbReference type="NCBI Taxonomy" id="2079793"/>
    <lineage>
        <taxon>Bacteria</taxon>
        <taxon>Bacillati</taxon>
        <taxon>Actinomycetota</taxon>
        <taxon>Actinomycetes</taxon>
        <taxon>Propionibacteriales</taxon>
        <taxon>Nocardioidaceae</taxon>
        <taxon>Aeromicrobium</taxon>
    </lineage>
</organism>
<dbReference type="Proteomes" id="UP000244384">
    <property type="component" value="Chromosome"/>
</dbReference>
<dbReference type="InterPro" id="IPR016156">
    <property type="entry name" value="FAD/NAD-linked_Rdtase_dimer_sf"/>
</dbReference>
<dbReference type="SUPFAM" id="SSF55424">
    <property type="entry name" value="FAD/NAD-linked reductases, dimerisation (C-terminal) domain"/>
    <property type="match status" value="1"/>
</dbReference>
<accession>A0A2S0WPB9</accession>
<protein>
    <submittedName>
        <fullName evidence="5">Pyridine nucleotide-disulfide oxidoreductase</fullName>
    </submittedName>
</protein>
<evidence type="ECO:0000256" key="2">
    <source>
        <dbReference type="ARBA" id="ARBA00022630"/>
    </source>
</evidence>
<accession>A0A5F2EWW3</accession>
<dbReference type="SUPFAM" id="SSF51905">
    <property type="entry name" value="FAD/NAD(P)-binding domain"/>
    <property type="match status" value="1"/>
</dbReference>
<evidence type="ECO:0000256" key="4">
    <source>
        <dbReference type="ARBA" id="ARBA00023002"/>
    </source>
</evidence>
<gene>
    <name evidence="5" type="ORF">C3E78_13680</name>
</gene>
<dbReference type="PANTHER" id="PTHR43557:SF2">
    <property type="entry name" value="RIESKE DOMAIN-CONTAINING PROTEIN-RELATED"/>
    <property type="match status" value="1"/>
</dbReference>
<dbReference type="Pfam" id="PF07992">
    <property type="entry name" value="Pyr_redox_2"/>
    <property type="match status" value="1"/>
</dbReference>
<dbReference type="PRINTS" id="PR00411">
    <property type="entry name" value="PNDRDTASEI"/>
</dbReference>
<dbReference type="Pfam" id="PF14759">
    <property type="entry name" value="Reductase_C"/>
    <property type="match status" value="1"/>
</dbReference>
<evidence type="ECO:0000313" key="5">
    <source>
        <dbReference type="EMBL" id="AWB93167.1"/>
    </source>
</evidence>
<keyword evidence="4" id="KW-0560">Oxidoreductase</keyword>
<dbReference type="RefSeq" id="WP_108579273.1">
    <property type="nucleotide sequence ID" value="NZ_CP026952.1"/>
</dbReference>
<dbReference type="InterPro" id="IPR023753">
    <property type="entry name" value="FAD/NAD-binding_dom"/>
</dbReference>
<dbReference type="OrthoDB" id="3568330at2"/>
<name>A0A2S0WPB9_9ACTN</name>
<evidence type="ECO:0000256" key="3">
    <source>
        <dbReference type="ARBA" id="ARBA00022827"/>
    </source>
</evidence>
<dbReference type="Gene3D" id="3.30.390.30">
    <property type="match status" value="1"/>
</dbReference>
<dbReference type="PANTHER" id="PTHR43557">
    <property type="entry name" value="APOPTOSIS-INDUCING FACTOR 1"/>
    <property type="match status" value="1"/>
</dbReference>